<evidence type="ECO:0000256" key="5">
    <source>
        <dbReference type="ARBA" id="ARBA00023136"/>
    </source>
</evidence>
<comment type="caution">
    <text evidence="7">The sequence shown here is derived from an EMBL/GenBank/DDBJ whole genome shotgun (WGS) entry which is preliminary data.</text>
</comment>
<evidence type="ECO:0000256" key="1">
    <source>
        <dbReference type="ARBA" id="ARBA00004141"/>
    </source>
</evidence>
<dbReference type="OrthoDB" id="10267969at2759"/>
<evidence type="ECO:0000256" key="3">
    <source>
        <dbReference type="ARBA" id="ARBA00022692"/>
    </source>
</evidence>
<dbReference type="Pfam" id="PF04117">
    <property type="entry name" value="Mpv17_PMP22"/>
    <property type="match status" value="1"/>
</dbReference>
<keyword evidence="9" id="KW-1185">Reference proteome</keyword>
<comment type="similarity">
    <text evidence="2 6">Belongs to the peroxisomal membrane protein PXMP2/4 family.</text>
</comment>
<evidence type="ECO:0000256" key="2">
    <source>
        <dbReference type="ARBA" id="ARBA00006824"/>
    </source>
</evidence>
<keyword evidence="5" id="KW-0472">Membrane</keyword>
<comment type="subcellular location">
    <subcellularLocation>
        <location evidence="1">Membrane</location>
        <topology evidence="1">Multi-pass membrane protein</topology>
    </subcellularLocation>
</comment>
<dbReference type="AlphaFoldDB" id="A0A816CMX4"/>
<accession>A0A816CMX4</accession>
<dbReference type="Proteomes" id="UP000663829">
    <property type="component" value="Unassembled WGS sequence"/>
</dbReference>
<reference evidence="7" key="1">
    <citation type="submission" date="2021-02" db="EMBL/GenBank/DDBJ databases">
        <authorList>
            <person name="Nowell W R."/>
        </authorList>
    </citation>
    <scope>NUCLEOTIDE SEQUENCE</scope>
</reference>
<evidence type="ECO:0000313" key="7">
    <source>
        <dbReference type="EMBL" id="CAF1626519.1"/>
    </source>
</evidence>
<keyword evidence="4" id="KW-1133">Transmembrane helix</keyword>
<evidence type="ECO:0000313" key="9">
    <source>
        <dbReference type="Proteomes" id="UP000663829"/>
    </source>
</evidence>
<name>A0A816CMX4_9BILA</name>
<gene>
    <name evidence="7" type="ORF">GPM918_LOCUS44067</name>
    <name evidence="8" type="ORF">SRO942_LOCUS45758</name>
</gene>
<evidence type="ECO:0000256" key="6">
    <source>
        <dbReference type="RuleBase" id="RU363053"/>
    </source>
</evidence>
<protein>
    <recommendedName>
        <fullName evidence="10">Mpv17-like protein</fullName>
    </recommendedName>
</protein>
<sequence>MFTSVVLLNGHSLREVKRKVKNDMPRTFIAESCYWPIVSFLNFRFIPLDYRPMVGRLAGAIWNVYVSSATNNPKLNPDGTIQSPAGARTTLVAEIGGSAVSALQEA</sequence>
<dbReference type="GO" id="GO:0016020">
    <property type="term" value="C:membrane"/>
    <property type="evidence" value="ECO:0007669"/>
    <property type="project" value="UniProtKB-SubCell"/>
</dbReference>
<keyword evidence="3" id="KW-0812">Transmembrane</keyword>
<dbReference type="PANTHER" id="PTHR11266">
    <property type="entry name" value="PEROXISOMAL MEMBRANE PROTEIN 2, PXMP2 MPV17"/>
    <property type="match status" value="1"/>
</dbReference>
<proteinExistence type="inferred from homology"/>
<organism evidence="7 9">
    <name type="scientific">Didymodactylos carnosus</name>
    <dbReference type="NCBI Taxonomy" id="1234261"/>
    <lineage>
        <taxon>Eukaryota</taxon>
        <taxon>Metazoa</taxon>
        <taxon>Spiralia</taxon>
        <taxon>Gnathifera</taxon>
        <taxon>Rotifera</taxon>
        <taxon>Eurotatoria</taxon>
        <taxon>Bdelloidea</taxon>
        <taxon>Philodinida</taxon>
        <taxon>Philodinidae</taxon>
        <taxon>Didymodactylos</taxon>
    </lineage>
</organism>
<dbReference type="Proteomes" id="UP000681722">
    <property type="component" value="Unassembled WGS sequence"/>
</dbReference>
<dbReference type="GO" id="GO:0005737">
    <property type="term" value="C:cytoplasm"/>
    <property type="evidence" value="ECO:0007669"/>
    <property type="project" value="TreeGrafter"/>
</dbReference>
<evidence type="ECO:0008006" key="10">
    <source>
        <dbReference type="Google" id="ProtNLM"/>
    </source>
</evidence>
<dbReference type="InterPro" id="IPR007248">
    <property type="entry name" value="Mpv17_PMP22"/>
</dbReference>
<dbReference type="EMBL" id="CAJOBC010109771">
    <property type="protein sequence ID" value="CAF4520847.1"/>
    <property type="molecule type" value="Genomic_DNA"/>
</dbReference>
<evidence type="ECO:0000313" key="8">
    <source>
        <dbReference type="EMBL" id="CAF4520847.1"/>
    </source>
</evidence>
<dbReference type="EMBL" id="CAJNOQ010042253">
    <property type="protein sequence ID" value="CAF1626519.1"/>
    <property type="molecule type" value="Genomic_DNA"/>
</dbReference>
<evidence type="ECO:0000256" key="4">
    <source>
        <dbReference type="ARBA" id="ARBA00022989"/>
    </source>
</evidence>